<dbReference type="PANTHER" id="PTHR37199:SF5">
    <property type="entry name" value="TRANSMEMBRANE PROTEIN"/>
    <property type="match status" value="1"/>
</dbReference>
<proteinExistence type="predicted"/>
<dbReference type="EMBL" id="RDQH01000342">
    <property type="protein sequence ID" value="RXH70200.1"/>
    <property type="molecule type" value="Genomic_DNA"/>
</dbReference>
<protein>
    <submittedName>
        <fullName evidence="2">Uncharacterized protein</fullName>
    </submittedName>
</protein>
<keyword evidence="1" id="KW-0472">Membrane</keyword>
<gene>
    <name evidence="2" type="ORF">DVH24_007456</name>
</gene>
<feature type="transmembrane region" description="Helical" evidence="1">
    <location>
        <begin position="20"/>
        <end position="43"/>
    </location>
</feature>
<dbReference type="PANTHER" id="PTHR37199">
    <property type="entry name" value="TRANSMEMBRANE PROTEIN"/>
    <property type="match status" value="1"/>
</dbReference>
<keyword evidence="3" id="KW-1185">Reference proteome</keyword>
<evidence type="ECO:0000256" key="1">
    <source>
        <dbReference type="SAM" id="Phobius"/>
    </source>
</evidence>
<keyword evidence="1" id="KW-1133">Transmembrane helix</keyword>
<sequence>MVRDWKELGSGGGGTGLSGGSASVFVMLWAALATFVVISAIIFSCADGVPKDKASTNGHDTYGSTCAAAGCGAGCGA</sequence>
<keyword evidence="1" id="KW-0812">Transmembrane</keyword>
<organism evidence="2 3">
    <name type="scientific">Malus domestica</name>
    <name type="common">Apple</name>
    <name type="synonym">Pyrus malus</name>
    <dbReference type="NCBI Taxonomy" id="3750"/>
    <lineage>
        <taxon>Eukaryota</taxon>
        <taxon>Viridiplantae</taxon>
        <taxon>Streptophyta</taxon>
        <taxon>Embryophyta</taxon>
        <taxon>Tracheophyta</taxon>
        <taxon>Spermatophyta</taxon>
        <taxon>Magnoliopsida</taxon>
        <taxon>eudicotyledons</taxon>
        <taxon>Gunneridae</taxon>
        <taxon>Pentapetalae</taxon>
        <taxon>rosids</taxon>
        <taxon>fabids</taxon>
        <taxon>Rosales</taxon>
        <taxon>Rosaceae</taxon>
        <taxon>Amygdaloideae</taxon>
        <taxon>Maleae</taxon>
        <taxon>Malus</taxon>
    </lineage>
</organism>
<name>A0A498HHJ6_MALDO</name>
<evidence type="ECO:0000313" key="3">
    <source>
        <dbReference type="Proteomes" id="UP000290289"/>
    </source>
</evidence>
<dbReference type="Proteomes" id="UP000290289">
    <property type="component" value="Chromosome 16"/>
</dbReference>
<dbReference type="AlphaFoldDB" id="A0A498HHJ6"/>
<reference evidence="2 3" key="1">
    <citation type="submission" date="2018-10" db="EMBL/GenBank/DDBJ databases">
        <title>A high-quality apple genome assembly.</title>
        <authorList>
            <person name="Hu J."/>
        </authorList>
    </citation>
    <scope>NUCLEOTIDE SEQUENCE [LARGE SCALE GENOMIC DNA]</scope>
    <source>
        <strain evidence="3">cv. HFTH1</strain>
        <tissue evidence="2">Young leaf</tissue>
    </source>
</reference>
<accession>A0A498HHJ6</accession>
<comment type="caution">
    <text evidence="2">The sequence shown here is derived from an EMBL/GenBank/DDBJ whole genome shotgun (WGS) entry which is preliminary data.</text>
</comment>
<evidence type="ECO:0000313" key="2">
    <source>
        <dbReference type="EMBL" id="RXH70200.1"/>
    </source>
</evidence>